<evidence type="ECO:0000313" key="2">
    <source>
        <dbReference type="EMBL" id="EHK15572.1"/>
    </source>
</evidence>
<keyword evidence="3" id="KW-1185">Reference proteome</keyword>
<dbReference type="RefSeq" id="XP_013949770.1">
    <property type="nucleotide sequence ID" value="XM_014094295.1"/>
</dbReference>
<dbReference type="Proteomes" id="UP000007115">
    <property type="component" value="Unassembled WGS sequence"/>
</dbReference>
<reference evidence="2 3" key="1">
    <citation type="journal article" date="2011" name="Genome Biol.">
        <title>Comparative genome sequence analysis underscores mycoparasitism as the ancestral life style of Trichoderma.</title>
        <authorList>
            <person name="Kubicek C.P."/>
            <person name="Herrera-Estrella A."/>
            <person name="Seidl-Seiboth V."/>
            <person name="Martinez D.A."/>
            <person name="Druzhinina I.S."/>
            <person name="Thon M."/>
            <person name="Zeilinger S."/>
            <person name="Casas-Flores S."/>
            <person name="Horwitz B.A."/>
            <person name="Mukherjee P.K."/>
            <person name="Mukherjee M."/>
            <person name="Kredics L."/>
            <person name="Alcaraz L.D."/>
            <person name="Aerts A."/>
            <person name="Antal Z."/>
            <person name="Atanasova L."/>
            <person name="Cervantes-Badillo M.G."/>
            <person name="Challacombe J."/>
            <person name="Chertkov O."/>
            <person name="McCluskey K."/>
            <person name="Coulpier F."/>
            <person name="Deshpande N."/>
            <person name="von Doehren H."/>
            <person name="Ebbole D.J."/>
            <person name="Esquivel-Naranjo E.U."/>
            <person name="Fekete E."/>
            <person name="Flipphi M."/>
            <person name="Glaser F."/>
            <person name="Gomez-Rodriguez E.Y."/>
            <person name="Gruber S."/>
            <person name="Han C."/>
            <person name="Henrissat B."/>
            <person name="Hermosa R."/>
            <person name="Hernandez-Onate M."/>
            <person name="Karaffa L."/>
            <person name="Kosti I."/>
            <person name="Le Crom S."/>
            <person name="Lindquist E."/>
            <person name="Lucas S."/>
            <person name="Luebeck M."/>
            <person name="Luebeck P.S."/>
            <person name="Margeot A."/>
            <person name="Metz B."/>
            <person name="Misra M."/>
            <person name="Nevalainen H."/>
            <person name="Omann M."/>
            <person name="Packer N."/>
            <person name="Perrone G."/>
            <person name="Uresti-Rivera E.E."/>
            <person name="Salamov A."/>
            <person name="Schmoll M."/>
            <person name="Seiboth B."/>
            <person name="Shapiro H."/>
            <person name="Sukno S."/>
            <person name="Tamayo-Ramos J.A."/>
            <person name="Tisch D."/>
            <person name="Wiest A."/>
            <person name="Wilkinson H.H."/>
            <person name="Zhang M."/>
            <person name="Coutinho P.M."/>
            <person name="Kenerley C.M."/>
            <person name="Monte E."/>
            <person name="Baker S.E."/>
            <person name="Grigoriev I.V."/>
        </authorList>
    </citation>
    <scope>NUCLEOTIDE SEQUENCE [LARGE SCALE GENOMIC DNA]</scope>
    <source>
        <strain evidence="3">Gv29-8 / FGSC 10586</strain>
    </source>
</reference>
<evidence type="ECO:0000256" key="1">
    <source>
        <dbReference type="SAM" id="MobiDB-lite"/>
    </source>
</evidence>
<dbReference type="InParanoid" id="G9ND03"/>
<comment type="caution">
    <text evidence="2">The sequence shown here is derived from an EMBL/GenBank/DDBJ whole genome shotgun (WGS) entry which is preliminary data.</text>
</comment>
<feature type="region of interest" description="Disordered" evidence="1">
    <location>
        <begin position="1"/>
        <end position="30"/>
    </location>
</feature>
<dbReference type="AlphaFoldDB" id="G9ND03"/>
<evidence type="ECO:0000313" key="3">
    <source>
        <dbReference type="Proteomes" id="UP000007115"/>
    </source>
</evidence>
<dbReference type="eggNOG" id="ENOG502R6T6">
    <property type="taxonomic scope" value="Eukaryota"/>
</dbReference>
<accession>G9ND03</accession>
<dbReference type="OrthoDB" id="4899536at2759"/>
<proteinExistence type="predicted"/>
<dbReference type="HOGENOM" id="CLU_1402617_0_0_1"/>
<name>G9ND03_HYPVG</name>
<organism evidence="2 3">
    <name type="scientific">Hypocrea virens (strain Gv29-8 / FGSC 10586)</name>
    <name type="common">Gliocladium virens</name>
    <name type="synonym">Trichoderma virens</name>
    <dbReference type="NCBI Taxonomy" id="413071"/>
    <lineage>
        <taxon>Eukaryota</taxon>
        <taxon>Fungi</taxon>
        <taxon>Dikarya</taxon>
        <taxon>Ascomycota</taxon>
        <taxon>Pezizomycotina</taxon>
        <taxon>Sordariomycetes</taxon>
        <taxon>Hypocreomycetidae</taxon>
        <taxon>Hypocreales</taxon>
        <taxon>Hypocreaceae</taxon>
        <taxon>Trichoderma</taxon>
    </lineage>
</organism>
<protein>
    <submittedName>
        <fullName evidence="2">Uncharacterized protein</fullName>
    </submittedName>
</protein>
<dbReference type="EMBL" id="ABDF02000092">
    <property type="protein sequence ID" value="EHK15572.1"/>
    <property type="molecule type" value="Genomic_DNA"/>
</dbReference>
<sequence>MTAEAAQPTAAAWDSSTDEPDMPQLTQSSNTSHSCANVFCLPLSPWTKSEPRPTPVPTSVTTASASGCSQVLSPSRTPSAMSFNFTDSCDSSTDMAEDCRATLNCDTARGLYPTCERGECQCLAKECFRRSMCLDLGQCRDFDDHVCIRERSDGEGVGVCGSACGISSRFLPNSTHTSSNASQKTTMEYQYTNE</sequence>
<feature type="compositionally biased region" description="Low complexity" evidence="1">
    <location>
        <begin position="1"/>
        <end position="12"/>
    </location>
</feature>
<dbReference type="GeneID" id="25792184"/>
<feature type="region of interest" description="Disordered" evidence="1">
    <location>
        <begin position="173"/>
        <end position="194"/>
    </location>
</feature>
<gene>
    <name evidence="2" type="ORF">TRIVIDRAFT_228600</name>
</gene>
<dbReference type="VEuPathDB" id="FungiDB:TRIVIDRAFT_228600"/>
<dbReference type="OMA" id="YPTCERG"/>